<feature type="compositionally biased region" description="Basic and acidic residues" evidence="1">
    <location>
        <begin position="211"/>
        <end position="220"/>
    </location>
</feature>
<evidence type="ECO:0000256" key="2">
    <source>
        <dbReference type="SAM" id="SignalP"/>
    </source>
</evidence>
<dbReference type="KEGG" id="sfug:CNQ36_24615"/>
<organism evidence="4 5">
    <name type="scientific">Streptomyces fungicidicus</name>
    <dbReference type="NCBI Taxonomy" id="68203"/>
    <lineage>
        <taxon>Bacteria</taxon>
        <taxon>Bacillati</taxon>
        <taxon>Actinomycetota</taxon>
        <taxon>Actinomycetes</taxon>
        <taxon>Kitasatosporales</taxon>
        <taxon>Streptomycetaceae</taxon>
        <taxon>Streptomyces</taxon>
    </lineage>
</organism>
<accession>A0A494UXL5</accession>
<feature type="chain" id="PRO_5039662490" evidence="2">
    <location>
        <begin position="26"/>
        <end position="220"/>
    </location>
</feature>
<feature type="region of interest" description="Disordered" evidence="1">
    <location>
        <begin position="24"/>
        <end position="87"/>
    </location>
</feature>
<gene>
    <name evidence="4" type="ORF">CNQ36_24615</name>
</gene>
<dbReference type="Gene3D" id="3.10.450.40">
    <property type="match status" value="2"/>
</dbReference>
<feature type="region of interest" description="Disordered" evidence="1">
    <location>
        <begin position="122"/>
        <end position="145"/>
    </location>
</feature>
<dbReference type="AlphaFoldDB" id="A0A494UXL5"/>
<feature type="signal peptide" evidence="2">
    <location>
        <begin position="1"/>
        <end position="25"/>
    </location>
</feature>
<evidence type="ECO:0000313" key="5">
    <source>
        <dbReference type="Proteomes" id="UP000282170"/>
    </source>
</evidence>
<evidence type="ECO:0000256" key="1">
    <source>
        <dbReference type="SAM" id="MobiDB-lite"/>
    </source>
</evidence>
<proteinExistence type="predicted"/>
<keyword evidence="5" id="KW-1185">Reference proteome</keyword>
<feature type="compositionally biased region" description="Basic and acidic residues" evidence="1">
    <location>
        <begin position="186"/>
        <end position="203"/>
    </location>
</feature>
<dbReference type="Pfam" id="PF03413">
    <property type="entry name" value="PepSY"/>
    <property type="match status" value="1"/>
</dbReference>
<dbReference type="GeneID" id="93886039"/>
<dbReference type="Proteomes" id="UP000282170">
    <property type="component" value="Chromosome"/>
</dbReference>
<feature type="compositionally biased region" description="Basic and acidic residues" evidence="1">
    <location>
        <begin position="29"/>
        <end position="83"/>
    </location>
</feature>
<evidence type="ECO:0000259" key="3">
    <source>
        <dbReference type="Pfam" id="PF03413"/>
    </source>
</evidence>
<reference evidence="4 5" key="1">
    <citation type="submission" date="2017-09" db="EMBL/GenBank/DDBJ databases">
        <authorList>
            <person name="Zhang H."/>
            <person name="Hu S."/>
            <person name="Xu J."/>
            <person name="He Z."/>
        </authorList>
    </citation>
    <scope>NUCLEOTIDE SEQUENCE [LARGE SCALE GENOMIC DNA]</scope>
    <source>
        <strain evidence="4 5">TXX3120</strain>
    </source>
</reference>
<dbReference type="RefSeq" id="WP_121547567.1">
    <property type="nucleotide sequence ID" value="NZ_CP023407.1"/>
</dbReference>
<feature type="domain" description="PepSY" evidence="3">
    <location>
        <begin position="87"/>
        <end position="139"/>
    </location>
</feature>
<name>A0A494UXL5_9ACTN</name>
<protein>
    <submittedName>
        <fullName evidence="4">Peptidase propeptide and YpeB domain protein</fullName>
    </submittedName>
</protein>
<dbReference type="InterPro" id="IPR025711">
    <property type="entry name" value="PepSY"/>
</dbReference>
<evidence type="ECO:0000313" key="4">
    <source>
        <dbReference type="EMBL" id="AYL38305.1"/>
    </source>
</evidence>
<sequence length="220" mass="22721">MKRNIVIAVVTAAALVGGGTATALAVSGDDDRGASVARAEARAGDDDGRDDDRDDRNEDRDDRDDRGEDRSDDRGDDRDERAVSGDVTAAEALAAALKHTPGTAVAAELDDGAWEVDVLGDDDGWHSVQVDPGSGKVLGASADDEDDAREVRAALKGSSVTAGEAARAAAGKGVVTSVELDDDDRGWEAETRASGGGERDWRVDLGSGKVTADRGDSDDD</sequence>
<feature type="region of interest" description="Disordered" evidence="1">
    <location>
        <begin position="167"/>
        <end position="220"/>
    </location>
</feature>
<keyword evidence="2" id="KW-0732">Signal</keyword>
<dbReference type="EMBL" id="CP023407">
    <property type="protein sequence ID" value="AYL38305.1"/>
    <property type="molecule type" value="Genomic_DNA"/>
</dbReference>